<organism evidence="1 2">
    <name type="scientific">Anaeromyces robustus</name>
    <dbReference type="NCBI Taxonomy" id="1754192"/>
    <lineage>
        <taxon>Eukaryota</taxon>
        <taxon>Fungi</taxon>
        <taxon>Fungi incertae sedis</taxon>
        <taxon>Chytridiomycota</taxon>
        <taxon>Chytridiomycota incertae sedis</taxon>
        <taxon>Neocallimastigomycetes</taxon>
        <taxon>Neocallimastigales</taxon>
        <taxon>Neocallimastigaceae</taxon>
        <taxon>Anaeromyces</taxon>
    </lineage>
</organism>
<reference evidence="1 2" key="2">
    <citation type="submission" date="2016-08" db="EMBL/GenBank/DDBJ databases">
        <title>Pervasive Adenine N6-methylation of Active Genes in Fungi.</title>
        <authorList>
            <consortium name="DOE Joint Genome Institute"/>
            <person name="Mondo S.J."/>
            <person name="Dannebaum R.O."/>
            <person name="Kuo R.C."/>
            <person name="Labutti K."/>
            <person name="Haridas S."/>
            <person name="Kuo A."/>
            <person name="Salamov A."/>
            <person name="Ahrendt S.R."/>
            <person name="Lipzen A."/>
            <person name="Sullivan W."/>
            <person name="Andreopoulos W.B."/>
            <person name="Clum A."/>
            <person name="Lindquist E."/>
            <person name="Daum C."/>
            <person name="Ramamoorthy G.K."/>
            <person name="Gryganskyi A."/>
            <person name="Culley D."/>
            <person name="Magnuson J.K."/>
            <person name="James T.Y."/>
            <person name="O'Malley M.A."/>
            <person name="Stajich J.E."/>
            <person name="Spatafora J.W."/>
            <person name="Visel A."/>
            <person name="Grigoriev I.V."/>
        </authorList>
    </citation>
    <scope>NUCLEOTIDE SEQUENCE [LARGE SCALE GENOMIC DNA]</scope>
    <source>
        <strain evidence="1 2">S4</strain>
    </source>
</reference>
<dbReference type="Proteomes" id="UP000193944">
    <property type="component" value="Unassembled WGS sequence"/>
</dbReference>
<evidence type="ECO:0000313" key="1">
    <source>
        <dbReference type="EMBL" id="ORX64843.1"/>
    </source>
</evidence>
<sequence length="101" mass="12144">MIDIANKFISYKADINYLLDIIINSELLYDGLNNLIYIVFNHMYPNKRYVNKNFMANIYTDKKNELIPYAYYLTLNGYKYSMIDKVKININDLIKISKYKY</sequence>
<evidence type="ECO:0000313" key="2">
    <source>
        <dbReference type="Proteomes" id="UP000193944"/>
    </source>
</evidence>
<gene>
    <name evidence="1" type="ORF">BCR32DRAFT_286819</name>
</gene>
<accession>A0A1Y1VUH6</accession>
<keyword evidence="2" id="KW-1185">Reference proteome</keyword>
<comment type="caution">
    <text evidence="1">The sequence shown here is derived from an EMBL/GenBank/DDBJ whole genome shotgun (WGS) entry which is preliminary data.</text>
</comment>
<dbReference type="EMBL" id="MCFG01000494">
    <property type="protein sequence ID" value="ORX64843.1"/>
    <property type="molecule type" value="Genomic_DNA"/>
</dbReference>
<protein>
    <submittedName>
        <fullName evidence="1">Uncharacterized protein</fullName>
    </submittedName>
</protein>
<proteinExistence type="predicted"/>
<name>A0A1Y1VUH6_9FUNG</name>
<dbReference type="AlphaFoldDB" id="A0A1Y1VUH6"/>
<reference evidence="1 2" key="1">
    <citation type="submission" date="2016-08" db="EMBL/GenBank/DDBJ databases">
        <title>A Parts List for Fungal Cellulosomes Revealed by Comparative Genomics.</title>
        <authorList>
            <consortium name="DOE Joint Genome Institute"/>
            <person name="Haitjema C.H."/>
            <person name="Gilmore S.P."/>
            <person name="Henske J.K."/>
            <person name="Solomon K.V."/>
            <person name="De Groot R."/>
            <person name="Kuo A."/>
            <person name="Mondo S.J."/>
            <person name="Salamov A.A."/>
            <person name="Labutti K."/>
            <person name="Zhao Z."/>
            <person name="Chiniquy J."/>
            <person name="Barry K."/>
            <person name="Brewer H.M."/>
            <person name="Purvine S.O."/>
            <person name="Wright A.T."/>
            <person name="Boxma B."/>
            <person name="Van Alen T."/>
            <person name="Hackstein J.H."/>
            <person name="Baker S.E."/>
            <person name="Grigoriev I.V."/>
            <person name="O'Malley M.A."/>
        </authorList>
    </citation>
    <scope>NUCLEOTIDE SEQUENCE [LARGE SCALE GENOMIC DNA]</scope>
    <source>
        <strain evidence="1 2">S4</strain>
    </source>
</reference>